<dbReference type="RefSeq" id="WP_236982526.1">
    <property type="nucleotide sequence ID" value="NZ_AP023086.1"/>
</dbReference>
<organism evidence="4 5">
    <name type="scientific">Marinagarivorans cellulosilyticus</name>
    <dbReference type="NCBI Taxonomy" id="2721545"/>
    <lineage>
        <taxon>Bacteria</taxon>
        <taxon>Pseudomonadati</taxon>
        <taxon>Pseudomonadota</taxon>
        <taxon>Gammaproteobacteria</taxon>
        <taxon>Cellvibrionales</taxon>
        <taxon>Cellvibrionaceae</taxon>
        <taxon>Marinagarivorans</taxon>
    </lineage>
</organism>
<evidence type="ECO:0000313" key="4">
    <source>
        <dbReference type="EMBL" id="BCD98287.1"/>
    </source>
</evidence>
<accession>A0AAN1WIL9</accession>
<feature type="signal peptide" evidence="2">
    <location>
        <begin position="1"/>
        <end position="40"/>
    </location>
</feature>
<dbReference type="GO" id="GO:0001681">
    <property type="term" value="F:sialate O-acetylesterase activity"/>
    <property type="evidence" value="ECO:0007669"/>
    <property type="project" value="UniProtKB-EC"/>
</dbReference>
<dbReference type="GO" id="GO:0005975">
    <property type="term" value="P:carbohydrate metabolic process"/>
    <property type="evidence" value="ECO:0007669"/>
    <property type="project" value="InterPro"/>
</dbReference>
<dbReference type="Pfam" id="PF03629">
    <property type="entry name" value="SASA"/>
    <property type="match status" value="2"/>
</dbReference>
<feature type="domain" description="Sialate O-acetylesterase" evidence="3">
    <location>
        <begin position="441"/>
        <end position="551"/>
    </location>
</feature>
<dbReference type="Proteomes" id="UP001320119">
    <property type="component" value="Chromosome"/>
</dbReference>
<dbReference type="InterPro" id="IPR013783">
    <property type="entry name" value="Ig-like_fold"/>
</dbReference>
<dbReference type="InterPro" id="IPR039329">
    <property type="entry name" value="SIAE"/>
</dbReference>
<dbReference type="SUPFAM" id="SSF49785">
    <property type="entry name" value="Galactose-binding domain-like"/>
    <property type="match status" value="1"/>
</dbReference>
<protein>
    <submittedName>
        <fullName evidence="4">Sialate O-acetylesterase</fullName>
        <ecNumber evidence="4">3.1.1.53</ecNumber>
    </submittedName>
</protein>
<dbReference type="InterPro" id="IPR008979">
    <property type="entry name" value="Galactose-bd-like_sf"/>
</dbReference>
<evidence type="ECO:0000256" key="1">
    <source>
        <dbReference type="ARBA" id="ARBA00022801"/>
    </source>
</evidence>
<evidence type="ECO:0000259" key="3">
    <source>
        <dbReference type="Pfam" id="PF03629"/>
    </source>
</evidence>
<proteinExistence type="predicted"/>
<dbReference type="AlphaFoldDB" id="A0AAN1WIL9"/>
<keyword evidence="5" id="KW-1185">Reference proteome</keyword>
<dbReference type="EMBL" id="AP023086">
    <property type="protein sequence ID" value="BCD98287.1"/>
    <property type="molecule type" value="Genomic_DNA"/>
</dbReference>
<feature type="chain" id="PRO_5042901746" evidence="2">
    <location>
        <begin position="41"/>
        <end position="675"/>
    </location>
</feature>
<keyword evidence="2" id="KW-0732">Signal</keyword>
<keyword evidence="1 4" id="KW-0378">Hydrolase</keyword>
<reference evidence="4 5" key="1">
    <citation type="journal article" date="2022" name="IScience">
        <title>An ultrasensitive nanofiber-based assay for enzymatic hydrolysis and deep-sea microbial degradation of cellulose.</title>
        <authorList>
            <person name="Tsudome M."/>
            <person name="Tachioka M."/>
            <person name="Miyazaki M."/>
            <person name="Uchimura K."/>
            <person name="Tsuda M."/>
            <person name="Takaki Y."/>
            <person name="Deguchi S."/>
        </authorList>
    </citation>
    <scope>NUCLEOTIDE SEQUENCE [LARGE SCALE GENOMIC DNA]</scope>
    <source>
        <strain evidence="4 5">GE09</strain>
    </source>
</reference>
<dbReference type="PANTHER" id="PTHR22901">
    <property type="entry name" value="SIALATE O-ACETYLESTERASE"/>
    <property type="match status" value="1"/>
</dbReference>
<gene>
    <name evidence="4" type="ORF">MARGE09_P2488</name>
</gene>
<dbReference type="InterPro" id="IPR036514">
    <property type="entry name" value="SGNH_hydro_sf"/>
</dbReference>
<dbReference type="EC" id="3.1.1.53" evidence="4"/>
<dbReference type="SUPFAM" id="SSF52266">
    <property type="entry name" value="SGNH hydrolase"/>
    <property type="match status" value="1"/>
</dbReference>
<dbReference type="PANTHER" id="PTHR22901:SF0">
    <property type="entry name" value="SIALATE O-ACETYLESTERASE"/>
    <property type="match status" value="1"/>
</dbReference>
<dbReference type="KEGG" id="marq:MARGE09_P2488"/>
<dbReference type="Gene3D" id="2.60.120.260">
    <property type="entry name" value="Galactose-binding domain-like"/>
    <property type="match status" value="1"/>
</dbReference>
<dbReference type="Gene3D" id="2.60.40.10">
    <property type="entry name" value="Immunoglobulins"/>
    <property type="match status" value="1"/>
</dbReference>
<feature type="domain" description="Sialate O-acetylesterase" evidence="3">
    <location>
        <begin position="122"/>
        <end position="242"/>
    </location>
</feature>
<name>A0AAN1WIL9_9GAMM</name>
<dbReference type="InterPro" id="IPR005181">
    <property type="entry name" value="SASA"/>
</dbReference>
<evidence type="ECO:0000256" key="2">
    <source>
        <dbReference type="SAM" id="SignalP"/>
    </source>
</evidence>
<evidence type="ECO:0000313" key="5">
    <source>
        <dbReference type="Proteomes" id="UP001320119"/>
    </source>
</evidence>
<dbReference type="GO" id="GO:0004553">
    <property type="term" value="F:hydrolase activity, hydrolyzing O-glycosyl compounds"/>
    <property type="evidence" value="ECO:0007669"/>
    <property type="project" value="InterPro"/>
</dbReference>
<sequence length="675" mass="73959">MINRLSSSFEPVVTTTLALSGIAASVLALCASFAASTASADVRLPKLVSSGMVLQRDMAVNVWGWADPGEAVRVSINKTELFTVANAAGEWTVTLPAMKAGGPFTVNVQGDNQITLQDVLVGDVWLASGQSNMELTLSRAEPAFADLVPKINNTQIRQFEVPDHFNFKAPQKDLAHGSWKTATQDNIRKFSAVAYFFADNIHQSEKVPVGIIDASLGGSPVEAWLSEEVLANYSEPYAEAVKFRNDELIEDIKAKDKARANSWYGSIYQKDSGIKDGKFIWADPDFKAAGWQSTLIPSYWGVEDDSLKAPLSVVDAGEGSVWYRKTVHITAEQIAAQGADSALLVMGTIVDADEIFVNGEKVGNTTYMYPPRRYKVDSKLLKAGKNSIVVRVVNNSGLGGFIPDKEYALHLKGSVLDLKGEWLFKRGSNMPALASQTFIRWKPMGLYNGLIAPLTPYAIKGVIWSQGESNAGRADTYVERFPALINDWRKKWGQGDFPFLYTQLSNYVSPGDPRDIRGNWPELRDAQLETLKVPNTAMAVTIDVGEWNDIHPLDKKTVGDRLALGAQKLAYGHNVEYSGPLYKSAKRKGSKVKIKFNHAKGLLAKGGELAGFELAGDDGQFVPAKAKVKGRTVIVWSDQVKKPKQVQYAWRNNPEHANLYNKAGLPASPFKATKL</sequence>
<dbReference type="Gene3D" id="3.40.50.1110">
    <property type="entry name" value="SGNH hydrolase"/>
    <property type="match status" value="2"/>
</dbReference>